<name>A0A081BZJ0_VECG1</name>
<dbReference type="STRING" id="1499967.U27_04712"/>
<accession>A0A081BZJ0</accession>
<gene>
    <name evidence="2" type="ORF">U27_04712</name>
</gene>
<organism evidence="2">
    <name type="scientific">Vecturithrix granuli</name>
    <dbReference type="NCBI Taxonomy" id="1499967"/>
    <lineage>
        <taxon>Bacteria</taxon>
        <taxon>Candidatus Moduliflexota</taxon>
        <taxon>Candidatus Vecturitrichia</taxon>
        <taxon>Candidatus Vecturitrichales</taxon>
        <taxon>Candidatus Vecturitrichaceae</taxon>
        <taxon>Candidatus Vecturithrix</taxon>
    </lineage>
</organism>
<feature type="transmembrane region" description="Helical" evidence="1">
    <location>
        <begin position="152"/>
        <end position="171"/>
    </location>
</feature>
<feature type="transmembrane region" description="Helical" evidence="1">
    <location>
        <begin position="120"/>
        <end position="140"/>
    </location>
</feature>
<sequence>MILPIGLFTLFVFGSIRLAVNLIWPERRVKRKYHKIYTVGVHKYHFIDAVSSCIAVFLLFLSLQYMYFPYVWGSIAIVMLIDAFFHLWASTGGKHLFKNYESAQMPDEWRQKELANLRRGMPIGIVAIGLRAFSWSKTFPVVPLQLSPSVELGVSLVIGLTVIGGIILYTIKNSPPSHTRNIPHPDSTNSVSGTLHDISKFIHGLMVSQNPEAFTIIRVQDIDTVVQFTGDSRGVQMDFPMATESQQRLRSRIEEGCGNLGLSLSVNRGTDGTEFLDYDLHGEPDSIGEIIQQVLVQVFRVDESSQLTFDVYGY</sequence>
<keyword evidence="1" id="KW-0812">Transmembrane</keyword>
<dbReference type="AlphaFoldDB" id="A0A081BZJ0"/>
<dbReference type="Proteomes" id="UP000030661">
    <property type="component" value="Unassembled WGS sequence"/>
</dbReference>
<feature type="transmembrane region" description="Helical" evidence="1">
    <location>
        <begin position="69"/>
        <end position="89"/>
    </location>
</feature>
<reference evidence="2" key="1">
    <citation type="journal article" date="2015" name="PeerJ">
        <title>First genomic representation of candidate bacterial phylum KSB3 points to enhanced environmental sensing as a trigger of wastewater bulking.</title>
        <authorList>
            <person name="Sekiguchi Y."/>
            <person name="Ohashi A."/>
            <person name="Parks D.H."/>
            <person name="Yamauchi T."/>
            <person name="Tyson G.W."/>
            <person name="Hugenholtz P."/>
        </authorList>
    </citation>
    <scope>NUCLEOTIDE SEQUENCE [LARGE SCALE GENOMIC DNA]</scope>
</reference>
<feature type="transmembrane region" description="Helical" evidence="1">
    <location>
        <begin position="6"/>
        <end position="24"/>
    </location>
</feature>
<evidence type="ECO:0000256" key="1">
    <source>
        <dbReference type="SAM" id="Phobius"/>
    </source>
</evidence>
<keyword evidence="1" id="KW-0472">Membrane</keyword>
<proteinExistence type="predicted"/>
<keyword evidence="3" id="KW-1185">Reference proteome</keyword>
<evidence type="ECO:0000313" key="2">
    <source>
        <dbReference type="EMBL" id="GAK57745.1"/>
    </source>
</evidence>
<dbReference type="HOGENOM" id="CLU_884710_0_0_0"/>
<keyword evidence="1" id="KW-1133">Transmembrane helix</keyword>
<dbReference type="EMBL" id="DF820466">
    <property type="protein sequence ID" value="GAK57745.1"/>
    <property type="molecule type" value="Genomic_DNA"/>
</dbReference>
<protein>
    <submittedName>
        <fullName evidence="2">Uncharacterized protein</fullName>
    </submittedName>
</protein>
<evidence type="ECO:0000313" key="3">
    <source>
        <dbReference type="Proteomes" id="UP000030661"/>
    </source>
</evidence>
<feature type="transmembrane region" description="Helical" evidence="1">
    <location>
        <begin position="44"/>
        <end position="63"/>
    </location>
</feature>